<dbReference type="Proteomes" id="UP000237000">
    <property type="component" value="Unassembled WGS sequence"/>
</dbReference>
<sequence length="255" mass="29393">MANDQAWGLNLAEIDSPDANVRLFHYRILDKTYRVTLVQNDNITDTDWISKKLEEANNSHERKYTLCVHGYWIQGSSFDHPDTFLFSFCCGSDILIWRTRRMGNMMYTYEIDSFLSNEKVSLITEQRSEEALREYFGLLRVEMRSVAKVYEQKMLQTRNQVTHLNRRLGRCTTTAGNTVHRFLQNYEASSSNAQVSLDDELCKKIVGLDLPSNFHVVPQLSTDIHLDVSQVPRAVVEDGAMKASLLFMLMSSLSF</sequence>
<dbReference type="InParanoid" id="A0A2P5FJE2"/>
<dbReference type="EMBL" id="JXTC01000028">
    <property type="protein sequence ID" value="PON97902.1"/>
    <property type="molecule type" value="Genomic_DNA"/>
</dbReference>
<accession>A0A2P5FJE2</accession>
<gene>
    <name evidence="1" type="ORF">TorRG33x02_062170</name>
</gene>
<reference evidence="2" key="1">
    <citation type="submission" date="2016-06" db="EMBL/GenBank/DDBJ databases">
        <title>Parallel loss of symbiosis genes in relatives of nitrogen-fixing non-legume Parasponia.</title>
        <authorList>
            <person name="Van Velzen R."/>
            <person name="Holmer R."/>
            <person name="Bu F."/>
            <person name="Rutten L."/>
            <person name="Van Zeijl A."/>
            <person name="Liu W."/>
            <person name="Santuari L."/>
            <person name="Cao Q."/>
            <person name="Sharma T."/>
            <person name="Shen D."/>
            <person name="Roswanjaya Y."/>
            <person name="Wardhani T."/>
            <person name="Kalhor M.S."/>
            <person name="Jansen J."/>
            <person name="Van den Hoogen J."/>
            <person name="Gungor B."/>
            <person name="Hartog M."/>
            <person name="Hontelez J."/>
            <person name="Verver J."/>
            <person name="Yang W.-C."/>
            <person name="Schijlen E."/>
            <person name="Repin R."/>
            <person name="Schilthuizen M."/>
            <person name="Schranz E."/>
            <person name="Heidstra R."/>
            <person name="Miyata K."/>
            <person name="Fedorova E."/>
            <person name="Kohlen W."/>
            <person name="Bisseling T."/>
            <person name="Smit S."/>
            <person name="Geurts R."/>
        </authorList>
    </citation>
    <scope>NUCLEOTIDE SEQUENCE [LARGE SCALE GENOMIC DNA]</scope>
    <source>
        <strain evidence="2">cv. RG33-2</strain>
    </source>
</reference>
<keyword evidence="2" id="KW-1185">Reference proteome</keyword>
<dbReference type="AlphaFoldDB" id="A0A2P5FJE2"/>
<organism evidence="1 2">
    <name type="scientific">Trema orientale</name>
    <name type="common">Charcoal tree</name>
    <name type="synonym">Celtis orientalis</name>
    <dbReference type="NCBI Taxonomy" id="63057"/>
    <lineage>
        <taxon>Eukaryota</taxon>
        <taxon>Viridiplantae</taxon>
        <taxon>Streptophyta</taxon>
        <taxon>Embryophyta</taxon>
        <taxon>Tracheophyta</taxon>
        <taxon>Spermatophyta</taxon>
        <taxon>Magnoliopsida</taxon>
        <taxon>eudicotyledons</taxon>
        <taxon>Gunneridae</taxon>
        <taxon>Pentapetalae</taxon>
        <taxon>rosids</taxon>
        <taxon>fabids</taxon>
        <taxon>Rosales</taxon>
        <taxon>Cannabaceae</taxon>
        <taxon>Trema</taxon>
    </lineage>
</organism>
<dbReference type="OrthoDB" id="10340192at2759"/>
<comment type="caution">
    <text evidence="1">The sequence shown here is derived from an EMBL/GenBank/DDBJ whole genome shotgun (WGS) entry which is preliminary data.</text>
</comment>
<name>A0A2P5FJE2_TREOI</name>
<evidence type="ECO:0000313" key="1">
    <source>
        <dbReference type="EMBL" id="PON97902.1"/>
    </source>
</evidence>
<proteinExistence type="predicted"/>
<protein>
    <submittedName>
        <fullName evidence="1">Uncharacterized protein</fullName>
    </submittedName>
</protein>
<evidence type="ECO:0000313" key="2">
    <source>
        <dbReference type="Proteomes" id="UP000237000"/>
    </source>
</evidence>